<dbReference type="Proteomes" id="UP000215335">
    <property type="component" value="Unassembled WGS sequence"/>
</dbReference>
<accession>A0A232FD19</accession>
<dbReference type="EMBL" id="NNAY01000442">
    <property type="protein sequence ID" value="OXU28359.1"/>
    <property type="molecule type" value="Genomic_DNA"/>
</dbReference>
<sequence length="90" mass="10398">MRFLPTHENMFSRYTLLFFAIVLLSVFLMVRTQDVALADQPGANEDQQTSVAAEDGELKAQNRFFFWPIMSSPTRYPDIYINNGFNNTIN</sequence>
<feature type="chain" id="PRO_5012421020" evidence="1">
    <location>
        <begin position="33"/>
        <end position="90"/>
    </location>
</feature>
<keyword evidence="1" id="KW-0732">Signal</keyword>
<proteinExistence type="predicted"/>
<evidence type="ECO:0000313" key="3">
    <source>
        <dbReference type="Proteomes" id="UP000215335"/>
    </source>
</evidence>
<keyword evidence="3" id="KW-1185">Reference proteome</keyword>
<comment type="caution">
    <text evidence="2">The sequence shown here is derived from an EMBL/GenBank/DDBJ whole genome shotgun (WGS) entry which is preliminary data.</text>
</comment>
<reference evidence="2 3" key="1">
    <citation type="journal article" date="2017" name="Curr. Biol.">
        <title>The Evolution of Venom by Co-option of Single-Copy Genes.</title>
        <authorList>
            <person name="Martinson E.O."/>
            <person name="Mrinalini"/>
            <person name="Kelkar Y.D."/>
            <person name="Chang C.H."/>
            <person name="Werren J.H."/>
        </authorList>
    </citation>
    <scope>NUCLEOTIDE SEQUENCE [LARGE SCALE GENOMIC DNA]</scope>
    <source>
        <strain evidence="2 3">Alberta</strain>
        <tissue evidence="2">Whole body</tissue>
    </source>
</reference>
<evidence type="ECO:0000313" key="2">
    <source>
        <dbReference type="EMBL" id="OXU28359.1"/>
    </source>
</evidence>
<feature type="signal peptide" evidence="1">
    <location>
        <begin position="1"/>
        <end position="32"/>
    </location>
</feature>
<protein>
    <submittedName>
        <fullName evidence="2">Uncharacterized protein</fullName>
    </submittedName>
</protein>
<evidence type="ECO:0000256" key="1">
    <source>
        <dbReference type="SAM" id="SignalP"/>
    </source>
</evidence>
<organism evidence="2 3">
    <name type="scientific">Trichomalopsis sarcophagae</name>
    <dbReference type="NCBI Taxonomy" id="543379"/>
    <lineage>
        <taxon>Eukaryota</taxon>
        <taxon>Metazoa</taxon>
        <taxon>Ecdysozoa</taxon>
        <taxon>Arthropoda</taxon>
        <taxon>Hexapoda</taxon>
        <taxon>Insecta</taxon>
        <taxon>Pterygota</taxon>
        <taxon>Neoptera</taxon>
        <taxon>Endopterygota</taxon>
        <taxon>Hymenoptera</taxon>
        <taxon>Apocrita</taxon>
        <taxon>Proctotrupomorpha</taxon>
        <taxon>Chalcidoidea</taxon>
        <taxon>Pteromalidae</taxon>
        <taxon>Pteromalinae</taxon>
        <taxon>Trichomalopsis</taxon>
    </lineage>
</organism>
<name>A0A232FD19_9HYME</name>
<gene>
    <name evidence="2" type="ORF">TSAR_008316</name>
</gene>
<dbReference type="AlphaFoldDB" id="A0A232FD19"/>